<dbReference type="SUPFAM" id="SSF52980">
    <property type="entry name" value="Restriction endonuclease-like"/>
    <property type="match status" value="1"/>
</dbReference>
<gene>
    <name evidence="2" type="ORF">F0P93_21340</name>
</gene>
<keyword evidence="2" id="KW-0540">Nuclease</keyword>
<name>A0A5N1JBC5_9BACT</name>
<feature type="domain" description="Putative restriction endonuclease" evidence="1">
    <location>
        <begin position="18"/>
        <end position="133"/>
    </location>
</feature>
<dbReference type="GO" id="GO:0004519">
    <property type="term" value="F:endonuclease activity"/>
    <property type="evidence" value="ECO:0007669"/>
    <property type="project" value="UniProtKB-KW"/>
</dbReference>
<dbReference type="Pfam" id="PF05685">
    <property type="entry name" value="Uma2"/>
    <property type="match status" value="1"/>
</dbReference>
<dbReference type="CDD" id="cd06260">
    <property type="entry name" value="DUF820-like"/>
    <property type="match status" value="1"/>
</dbReference>
<dbReference type="RefSeq" id="WP_150879694.1">
    <property type="nucleotide sequence ID" value="NZ_VTWS01000005.1"/>
</dbReference>
<evidence type="ECO:0000313" key="3">
    <source>
        <dbReference type="Proteomes" id="UP000326344"/>
    </source>
</evidence>
<comment type="caution">
    <text evidence="2">The sequence shown here is derived from an EMBL/GenBank/DDBJ whole genome shotgun (WGS) entry which is preliminary data.</text>
</comment>
<proteinExistence type="predicted"/>
<accession>A0A5N1JBC5</accession>
<dbReference type="InterPro" id="IPR011335">
    <property type="entry name" value="Restrct_endonuc-II-like"/>
</dbReference>
<sequence>METPPYDVFEEFQTEDVMSYNHAKLTYRLTKSLGQYDELFDILPELEFDLSHGRAKPDVAICLPGKANWLKDIIRPTTPPLIAIEILSPRQALSDLTDKALDVYFPSGVTTVWVIIPQFKQVTVLSPTQQEVFTDGTLRDELTGIELSPASLFQE</sequence>
<keyword evidence="2" id="KW-0255">Endonuclease</keyword>
<evidence type="ECO:0000313" key="2">
    <source>
        <dbReference type="EMBL" id="KAA9349982.1"/>
    </source>
</evidence>
<dbReference type="InterPro" id="IPR012296">
    <property type="entry name" value="Nuclease_put_TT1808"/>
</dbReference>
<evidence type="ECO:0000259" key="1">
    <source>
        <dbReference type="Pfam" id="PF05685"/>
    </source>
</evidence>
<keyword evidence="2" id="KW-0378">Hydrolase</keyword>
<dbReference type="AlphaFoldDB" id="A0A5N1JBC5"/>
<reference evidence="2 3" key="1">
    <citation type="submission" date="2019-09" db="EMBL/GenBank/DDBJ databases">
        <title>Genome Sequence of Larkinella sp MA1.</title>
        <authorList>
            <person name="Srinivasan S."/>
        </authorList>
    </citation>
    <scope>NUCLEOTIDE SEQUENCE [LARGE SCALE GENOMIC DNA]</scope>
    <source>
        <strain evidence="2 3">MA1</strain>
    </source>
</reference>
<dbReference type="Gene3D" id="3.90.1570.10">
    <property type="entry name" value="tt1808, chain A"/>
    <property type="match status" value="1"/>
</dbReference>
<dbReference type="InterPro" id="IPR008538">
    <property type="entry name" value="Uma2"/>
</dbReference>
<protein>
    <submittedName>
        <fullName evidence="2">Uma2 family endonuclease</fullName>
    </submittedName>
</protein>
<keyword evidence="3" id="KW-1185">Reference proteome</keyword>
<dbReference type="Proteomes" id="UP000326344">
    <property type="component" value="Unassembled WGS sequence"/>
</dbReference>
<dbReference type="EMBL" id="VTWS01000005">
    <property type="protein sequence ID" value="KAA9349982.1"/>
    <property type="molecule type" value="Genomic_DNA"/>
</dbReference>
<organism evidence="2 3">
    <name type="scientific">Larkinella humicola</name>
    <dbReference type="NCBI Taxonomy" id="2607654"/>
    <lineage>
        <taxon>Bacteria</taxon>
        <taxon>Pseudomonadati</taxon>
        <taxon>Bacteroidota</taxon>
        <taxon>Cytophagia</taxon>
        <taxon>Cytophagales</taxon>
        <taxon>Spirosomataceae</taxon>
        <taxon>Larkinella</taxon>
    </lineage>
</organism>